<dbReference type="RefSeq" id="WP_119833445.1">
    <property type="nucleotide sequence ID" value="NZ_QYUL01000004.1"/>
</dbReference>
<evidence type="ECO:0000259" key="4">
    <source>
        <dbReference type="PROSITE" id="PS01124"/>
    </source>
</evidence>
<keyword evidence="3" id="KW-0804">Transcription</keyword>
<feature type="domain" description="HTH araC/xylS-type" evidence="4">
    <location>
        <begin position="225"/>
        <end position="324"/>
    </location>
</feature>
<gene>
    <name evidence="5" type="ORF">D3877_24715</name>
</gene>
<evidence type="ECO:0000313" key="5">
    <source>
        <dbReference type="EMBL" id="RJF78493.1"/>
    </source>
</evidence>
<dbReference type="Proteomes" id="UP000283458">
    <property type="component" value="Unassembled WGS sequence"/>
</dbReference>
<evidence type="ECO:0000256" key="3">
    <source>
        <dbReference type="ARBA" id="ARBA00023163"/>
    </source>
</evidence>
<dbReference type="GO" id="GO:0003700">
    <property type="term" value="F:DNA-binding transcription factor activity"/>
    <property type="evidence" value="ECO:0007669"/>
    <property type="project" value="InterPro"/>
</dbReference>
<name>A0A418VQF4_9PROT</name>
<proteinExistence type="predicted"/>
<dbReference type="GO" id="GO:0005829">
    <property type="term" value="C:cytosol"/>
    <property type="evidence" value="ECO:0007669"/>
    <property type="project" value="TreeGrafter"/>
</dbReference>
<dbReference type="PANTHER" id="PTHR47894:SF4">
    <property type="entry name" value="HTH-TYPE TRANSCRIPTIONAL REGULATOR GADX"/>
    <property type="match status" value="1"/>
</dbReference>
<dbReference type="SUPFAM" id="SSF46689">
    <property type="entry name" value="Homeodomain-like"/>
    <property type="match status" value="1"/>
</dbReference>
<dbReference type="Pfam" id="PF12833">
    <property type="entry name" value="HTH_18"/>
    <property type="match status" value="1"/>
</dbReference>
<dbReference type="InterPro" id="IPR009057">
    <property type="entry name" value="Homeodomain-like_sf"/>
</dbReference>
<protein>
    <submittedName>
        <fullName evidence="5">AraC family transcriptional regulator</fullName>
    </submittedName>
</protein>
<dbReference type="PROSITE" id="PS01124">
    <property type="entry name" value="HTH_ARAC_FAMILY_2"/>
    <property type="match status" value="1"/>
</dbReference>
<dbReference type="PRINTS" id="PR00032">
    <property type="entry name" value="HTHARAC"/>
</dbReference>
<dbReference type="InterPro" id="IPR018060">
    <property type="entry name" value="HTH_AraC"/>
</dbReference>
<dbReference type="InterPro" id="IPR020449">
    <property type="entry name" value="Tscrpt_reg_AraC-type_HTH"/>
</dbReference>
<dbReference type="EMBL" id="QYUL01000004">
    <property type="protein sequence ID" value="RJF78493.1"/>
    <property type="molecule type" value="Genomic_DNA"/>
</dbReference>
<dbReference type="PANTHER" id="PTHR47894">
    <property type="entry name" value="HTH-TYPE TRANSCRIPTIONAL REGULATOR GADX"/>
    <property type="match status" value="1"/>
</dbReference>
<evidence type="ECO:0000313" key="6">
    <source>
        <dbReference type="Proteomes" id="UP000283458"/>
    </source>
</evidence>
<dbReference type="AlphaFoldDB" id="A0A418VQF4"/>
<dbReference type="SMART" id="SM00342">
    <property type="entry name" value="HTH_ARAC"/>
    <property type="match status" value="1"/>
</dbReference>
<comment type="caution">
    <text evidence="5">The sequence shown here is derived from an EMBL/GenBank/DDBJ whole genome shotgun (WGS) entry which is preliminary data.</text>
</comment>
<dbReference type="Pfam" id="PF12625">
    <property type="entry name" value="Arabinose_bd"/>
    <property type="match status" value="1"/>
</dbReference>
<reference evidence="5 6" key="1">
    <citation type="submission" date="2018-09" db="EMBL/GenBank/DDBJ databases">
        <authorList>
            <person name="Zhu H."/>
        </authorList>
    </citation>
    <scope>NUCLEOTIDE SEQUENCE [LARGE SCALE GENOMIC DNA]</scope>
    <source>
        <strain evidence="5 6">K2W22B-5</strain>
    </source>
</reference>
<dbReference type="GO" id="GO:0000976">
    <property type="term" value="F:transcription cis-regulatory region binding"/>
    <property type="evidence" value="ECO:0007669"/>
    <property type="project" value="TreeGrafter"/>
</dbReference>
<dbReference type="Gene3D" id="1.10.10.60">
    <property type="entry name" value="Homeodomain-like"/>
    <property type="match status" value="1"/>
</dbReference>
<dbReference type="OrthoDB" id="9805730at2"/>
<accession>A0A418VQF4</accession>
<organism evidence="5 6">
    <name type="scientific">Azospirillum cavernae</name>
    <dbReference type="NCBI Taxonomy" id="2320860"/>
    <lineage>
        <taxon>Bacteria</taxon>
        <taxon>Pseudomonadati</taxon>
        <taxon>Pseudomonadota</taxon>
        <taxon>Alphaproteobacteria</taxon>
        <taxon>Rhodospirillales</taxon>
        <taxon>Azospirillaceae</taxon>
        <taxon>Azospirillum</taxon>
    </lineage>
</organism>
<dbReference type="InterPro" id="IPR032687">
    <property type="entry name" value="AraC-type_N"/>
</dbReference>
<sequence length="332" mass="36782">MQPLVDSIKRRGQSPDALLGRYGLSEAMLADPCREIPLRQYVEAFEGAAAHFGDPNFGLFAARDITPFTLGPIGLLFISSPTIGTALKGFIDYIGLAQQATTSRIAQDGPTCVFHYRIEDARIRRRRQDADYSLAMVTTLMRAMAGNSWRPLEVHFEHSAPLSRQAHDGFFGAPLYFDQGVNSLIFPASDLAIAGNLMDRRVSPIVEQYLRTLLERAMPVRSMEDEVRRILSDHRPEDGAVGVHKTARAVGVSARTLQRALQKSGESFGAIKQDKRRTMAETYLADTDLSVTEIAHILGYADGACFTRACRRWFGQTPSAYRKAARGREATT</sequence>
<evidence type="ECO:0000256" key="2">
    <source>
        <dbReference type="ARBA" id="ARBA00023125"/>
    </source>
</evidence>
<evidence type="ECO:0000256" key="1">
    <source>
        <dbReference type="ARBA" id="ARBA00023015"/>
    </source>
</evidence>
<keyword evidence="6" id="KW-1185">Reference proteome</keyword>
<keyword evidence="2" id="KW-0238">DNA-binding</keyword>
<keyword evidence="1" id="KW-0805">Transcription regulation</keyword>